<accession>A0A2S2E666</accession>
<feature type="domain" description="RDD" evidence="7">
    <location>
        <begin position="11"/>
        <end position="136"/>
    </location>
</feature>
<evidence type="ECO:0000313" key="8">
    <source>
        <dbReference type="EMBL" id="AWL13148.1"/>
    </source>
</evidence>
<dbReference type="GO" id="GO:0005886">
    <property type="term" value="C:plasma membrane"/>
    <property type="evidence" value="ECO:0007669"/>
    <property type="project" value="UniProtKB-SubCell"/>
</dbReference>
<dbReference type="InterPro" id="IPR051791">
    <property type="entry name" value="Pra-immunoreactive"/>
</dbReference>
<keyword evidence="4 6" id="KW-1133">Transmembrane helix</keyword>
<reference evidence="8 9" key="1">
    <citation type="submission" date="2018-05" db="EMBL/GenBank/DDBJ databases">
        <title>Salinimonas sp. HMF8227 Genome sequencing and assembly.</title>
        <authorList>
            <person name="Kang H."/>
            <person name="Kang J."/>
            <person name="Cha I."/>
            <person name="Kim H."/>
            <person name="Joh K."/>
        </authorList>
    </citation>
    <scope>NUCLEOTIDE SEQUENCE [LARGE SCALE GENOMIC DNA]</scope>
    <source>
        <strain evidence="8 9">HMF8227</strain>
    </source>
</reference>
<name>A0A2S2E666_9ALTE</name>
<sequence>MTSTTSPFPRASFLRRLAAIVYDSLMAVAIGVVSGLIALTVLIVLLENGVLDKHGFEHSKDVIQQSPLYTNILRFWCGGWILLFFVWFWRNGGQTIGMRAWRLRIFSTTDKPMGYGRALLRAITSLLGLGTLLILLDFKNKLALQDRLSGTEVLVLTKEANHHRAWKQL</sequence>
<evidence type="ECO:0000256" key="4">
    <source>
        <dbReference type="ARBA" id="ARBA00022989"/>
    </source>
</evidence>
<keyword evidence="3 6" id="KW-0812">Transmembrane</keyword>
<dbReference type="PANTHER" id="PTHR36115:SF10">
    <property type="entry name" value="RDD DOMAIN-CONTAINING PROTEIN"/>
    <property type="match status" value="1"/>
</dbReference>
<keyword evidence="5 6" id="KW-0472">Membrane</keyword>
<evidence type="ECO:0000256" key="1">
    <source>
        <dbReference type="ARBA" id="ARBA00004651"/>
    </source>
</evidence>
<protein>
    <recommendedName>
        <fullName evidence="7">RDD domain-containing protein</fullName>
    </recommendedName>
</protein>
<dbReference type="Pfam" id="PF06271">
    <property type="entry name" value="RDD"/>
    <property type="match status" value="1"/>
</dbReference>
<evidence type="ECO:0000256" key="6">
    <source>
        <dbReference type="SAM" id="Phobius"/>
    </source>
</evidence>
<dbReference type="KEGG" id="salh:HMF8227_02697"/>
<evidence type="ECO:0000256" key="5">
    <source>
        <dbReference type="ARBA" id="ARBA00023136"/>
    </source>
</evidence>
<dbReference type="InterPro" id="IPR010432">
    <property type="entry name" value="RDD"/>
</dbReference>
<dbReference type="AlphaFoldDB" id="A0A2S2E666"/>
<gene>
    <name evidence="8" type="ORF">HMF8227_02697</name>
</gene>
<dbReference type="PANTHER" id="PTHR36115">
    <property type="entry name" value="PROLINE-RICH ANTIGEN HOMOLOG-RELATED"/>
    <property type="match status" value="1"/>
</dbReference>
<feature type="transmembrane region" description="Helical" evidence="6">
    <location>
        <begin position="118"/>
        <end position="138"/>
    </location>
</feature>
<comment type="subcellular location">
    <subcellularLocation>
        <location evidence="1">Cell membrane</location>
        <topology evidence="1">Multi-pass membrane protein</topology>
    </subcellularLocation>
</comment>
<feature type="transmembrane region" description="Helical" evidence="6">
    <location>
        <begin position="20"/>
        <end position="46"/>
    </location>
</feature>
<keyword evidence="9" id="KW-1185">Reference proteome</keyword>
<evidence type="ECO:0000313" key="9">
    <source>
        <dbReference type="Proteomes" id="UP000245728"/>
    </source>
</evidence>
<evidence type="ECO:0000256" key="3">
    <source>
        <dbReference type="ARBA" id="ARBA00022692"/>
    </source>
</evidence>
<evidence type="ECO:0000259" key="7">
    <source>
        <dbReference type="Pfam" id="PF06271"/>
    </source>
</evidence>
<keyword evidence="2" id="KW-1003">Cell membrane</keyword>
<dbReference type="OrthoDB" id="9793824at2"/>
<organism evidence="8 9">
    <name type="scientific">Saliniradius amylolyticus</name>
    <dbReference type="NCBI Taxonomy" id="2183582"/>
    <lineage>
        <taxon>Bacteria</taxon>
        <taxon>Pseudomonadati</taxon>
        <taxon>Pseudomonadota</taxon>
        <taxon>Gammaproteobacteria</taxon>
        <taxon>Alteromonadales</taxon>
        <taxon>Alteromonadaceae</taxon>
        <taxon>Saliniradius</taxon>
    </lineage>
</organism>
<evidence type="ECO:0000256" key="2">
    <source>
        <dbReference type="ARBA" id="ARBA00022475"/>
    </source>
</evidence>
<feature type="transmembrane region" description="Helical" evidence="6">
    <location>
        <begin position="67"/>
        <end position="89"/>
    </location>
</feature>
<dbReference type="Proteomes" id="UP000245728">
    <property type="component" value="Chromosome"/>
</dbReference>
<dbReference type="EMBL" id="CP029347">
    <property type="protein sequence ID" value="AWL13148.1"/>
    <property type="molecule type" value="Genomic_DNA"/>
</dbReference>
<dbReference type="RefSeq" id="WP_109340665.1">
    <property type="nucleotide sequence ID" value="NZ_CP029347.1"/>
</dbReference>
<proteinExistence type="predicted"/>